<proteinExistence type="predicted"/>
<feature type="region of interest" description="Disordered" evidence="1">
    <location>
        <begin position="98"/>
        <end position="132"/>
    </location>
</feature>
<dbReference type="OrthoDB" id="10022113at2759"/>
<evidence type="ECO:0000256" key="1">
    <source>
        <dbReference type="SAM" id="MobiDB-lite"/>
    </source>
</evidence>
<evidence type="ECO:0000313" key="3">
    <source>
        <dbReference type="Proteomes" id="UP000030747"/>
    </source>
</evidence>
<gene>
    <name evidence="2" type="ORF">ETH_00036480</name>
</gene>
<dbReference type="VEuPathDB" id="ToxoDB:ETH2_0931300"/>
<evidence type="ECO:0000313" key="2">
    <source>
        <dbReference type="EMBL" id="CDJ38825.1"/>
    </source>
</evidence>
<reference evidence="2" key="2">
    <citation type="submission" date="2013-10" db="EMBL/GenBank/DDBJ databases">
        <authorList>
            <person name="Aslett M."/>
        </authorList>
    </citation>
    <scope>NUCLEOTIDE SEQUENCE [LARGE SCALE GENOMIC DNA]</scope>
    <source>
        <strain evidence="2">Houghton</strain>
    </source>
</reference>
<protein>
    <submittedName>
        <fullName evidence="2">T-cell immunomodulatory protein, putative</fullName>
    </submittedName>
</protein>
<sequence length="146" mass="15468">MEQRTLGTMAAAASLTDEDLAACGLSSIHPLAADLTFDHYPDLLVQTAAPAAASSSSSSSSSKGQFRFFWENLASKGLEGFAPRRLAAAADLFETSAAASVPEQVQQQQQQQQQQQEEEEAEALITNPHSSAVADIDGDCRADLLL</sequence>
<name>U6KTJ3_EIMTE</name>
<dbReference type="AlphaFoldDB" id="U6KTJ3"/>
<keyword evidence="3" id="KW-1185">Reference proteome</keyword>
<reference evidence="2" key="1">
    <citation type="submission" date="2013-10" db="EMBL/GenBank/DDBJ databases">
        <title>Genomic analysis of the causative agents of coccidiosis in chickens.</title>
        <authorList>
            <person name="Reid A.J."/>
            <person name="Blake D."/>
            <person name="Billington K."/>
            <person name="Browne H."/>
            <person name="Dunn M."/>
            <person name="Hung S."/>
            <person name="Kawahara F."/>
            <person name="Miranda-Saavedra D."/>
            <person name="Mourier T."/>
            <person name="Nagra H."/>
            <person name="Otto T.D."/>
            <person name="Rawlings N."/>
            <person name="Sanchez A."/>
            <person name="Sanders M."/>
            <person name="Subramaniam C."/>
            <person name="Tay Y."/>
            <person name="Dear P."/>
            <person name="Doerig C."/>
            <person name="Gruber A."/>
            <person name="Parkinson J."/>
            <person name="Shirley M."/>
            <person name="Wan K.L."/>
            <person name="Berriman M."/>
            <person name="Tomley F."/>
            <person name="Pain A."/>
        </authorList>
    </citation>
    <scope>NUCLEOTIDE SEQUENCE [LARGE SCALE GENOMIC DNA]</scope>
    <source>
        <strain evidence="2">Houghton</strain>
    </source>
</reference>
<organism evidence="2 3">
    <name type="scientific">Eimeria tenella</name>
    <name type="common">Coccidian parasite</name>
    <dbReference type="NCBI Taxonomy" id="5802"/>
    <lineage>
        <taxon>Eukaryota</taxon>
        <taxon>Sar</taxon>
        <taxon>Alveolata</taxon>
        <taxon>Apicomplexa</taxon>
        <taxon>Conoidasida</taxon>
        <taxon>Coccidia</taxon>
        <taxon>Eucoccidiorida</taxon>
        <taxon>Eimeriorina</taxon>
        <taxon>Eimeriidae</taxon>
        <taxon>Eimeria</taxon>
    </lineage>
</organism>
<feature type="non-terminal residue" evidence="2">
    <location>
        <position position="146"/>
    </location>
</feature>
<dbReference type="EMBL" id="HG674079">
    <property type="protein sequence ID" value="CDJ38825.1"/>
    <property type="molecule type" value="Genomic_DNA"/>
</dbReference>
<accession>U6KTJ3</accession>
<dbReference type="GeneID" id="25256337"/>
<dbReference type="VEuPathDB" id="ToxoDB:ETH_00036480"/>
<feature type="compositionally biased region" description="Low complexity" evidence="1">
    <location>
        <begin position="103"/>
        <end position="115"/>
    </location>
</feature>
<dbReference type="RefSeq" id="XP_013229581.1">
    <property type="nucleotide sequence ID" value="XM_013374127.1"/>
</dbReference>
<dbReference type="Proteomes" id="UP000030747">
    <property type="component" value="Unassembled WGS sequence"/>
</dbReference>